<dbReference type="OrthoDB" id="9784632at2"/>
<reference evidence="5" key="1">
    <citation type="submission" date="2016-10" db="EMBL/GenBank/DDBJ databases">
        <authorList>
            <person name="Varghese N."/>
            <person name="Submissions S."/>
        </authorList>
    </citation>
    <scope>NUCLEOTIDE SEQUENCE [LARGE SCALE GENOMIC DNA]</scope>
    <source>
        <strain evidence="5">DSM 26893</strain>
    </source>
</reference>
<name>A0A1H8CVB6_9RHOB</name>
<dbReference type="AlphaFoldDB" id="A0A1H8CVB6"/>
<dbReference type="PANTHER" id="PTHR43656">
    <property type="entry name" value="BINDING OXIDOREDUCTASE, PUTATIVE (AFU_ORTHOLOGUE AFUA_2G08260)-RELATED"/>
    <property type="match status" value="1"/>
</dbReference>
<keyword evidence="5" id="KW-1185">Reference proteome</keyword>
<evidence type="ECO:0000313" key="5">
    <source>
        <dbReference type="Proteomes" id="UP000199372"/>
    </source>
</evidence>
<dbReference type="Proteomes" id="UP000199372">
    <property type="component" value="Unassembled WGS sequence"/>
</dbReference>
<dbReference type="EMBL" id="FOCM01000002">
    <property type="protein sequence ID" value="SEM98819.1"/>
    <property type="molecule type" value="Genomic_DNA"/>
</dbReference>
<protein>
    <submittedName>
        <fullName evidence="4">2,4-dienoyl-CoA reductase</fullName>
    </submittedName>
</protein>
<feature type="domain" description="NADH:flavin oxidoreductase/NADH oxidase N-terminal" evidence="3">
    <location>
        <begin position="8"/>
        <end position="335"/>
    </location>
</feature>
<dbReference type="Pfam" id="PF00724">
    <property type="entry name" value="Oxidored_FMN"/>
    <property type="match status" value="1"/>
</dbReference>
<dbReference type="GO" id="GO:0016491">
    <property type="term" value="F:oxidoreductase activity"/>
    <property type="evidence" value="ECO:0007669"/>
    <property type="project" value="UniProtKB-KW"/>
</dbReference>
<evidence type="ECO:0000259" key="3">
    <source>
        <dbReference type="Pfam" id="PF00724"/>
    </source>
</evidence>
<dbReference type="RefSeq" id="WP_091844469.1">
    <property type="nucleotide sequence ID" value="NZ_FOCM01000002.1"/>
</dbReference>
<dbReference type="InterPro" id="IPR001155">
    <property type="entry name" value="OxRdtase_FMN_N"/>
</dbReference>
<dbReference type="GO" id="GO:0010181">
    <property type="term" value="F:FMN binding"/>
    <property type="evidence" value="ECO:0007669"/>
    <property type="project" value="InterPro"/>
</dbReference>
<evidence type="ECO:0000256" key="2">
    <source>
        <dbReference type="ARBA" id="ARBA00023002"/>
    </source>
</evidence>
<keyword evidence="1" id="KW-0285">Flavoprotein</keyword>
<sequence>MAPAADPLFEPLVLPCGVLLKNRIAKAAMSDSLGDGAGRPTSAQGRLYERWAEGGVALSIIGEVQGDPFAAEKPGNLVLNGESDLEAFAALARRGSDNGAQIWPQLGHAGAMAHPPIGRARGPSALDLPGLRAEALSGEAIAALPGQFAETARLASRAGFGGVQVHAAHGFLLSQFLSPLFNRREDAYGGPIGNRMRLLLEVVHAVRAAVGPDLAVAVKLNVTDRLEGGLMPDESLEVIRALDTTGIDLIDLSGGTYFPGAVSASDSGGSGPYFVDFARRARRETSVPLMATGGFKTRAQARDAVASGAVDMVGLARALVVAPELPNRWQAGRDLEPAFPRFTDPPEGGVTAWYTMRLTEIGEDRETDTPGALQDAIDRYEGRDAARVATWRDRFGAPG</sequence>
<evidence type="ECO:0000256" key="1">
    <source>
        <dbReference type="ARBA" id="ARBA00022630"/>
    </source>
</evidence>
<dbReference type="SUPFAM" id="SSF51395">
    <property type="entry name" value="FMN-linked oxidoreductases"/>
    <property type="match status" value="1"/>
</dbReference>
<dbReference type="Gene3D" id="3.20.20.70">
    <property type="entry name" value="Aldolase class I"/>
    <property type="match status" value="1"/>
</dbReference>
<organism evidence="4 5">
    <name type="scientific">Palleronia pelagia</name>
    <dbReference type="NCBI Taxonomy" id="387096"/>
    <lineage>
        <taxon>Bacteria</taxon>
        <taxon>Pseudomonadati</taxon>
        <taxon>Pseudomonadota</taxon>
        <taxon>Alphaproteobacteria</taxon>
        <taxon>Rhodobacterales</taxon>
        <taxon>Roseobacteraceae</taxon>
        <taxon>Palleronia</taxon>
    </lineage>
</organism>
<keyword evidence="2" id="KW-0560">Oxidoreductase</keyword>
<gene>
    <name evidence="4" type="ORF">SAMN04488011_10284</name>
</gene>
<dbReference type="InterPro" id="IPR051799">
    <property type="entry name" value="NADH_flavin_oxidoreductase"/>
</dbReference>
<evidence type="ECO:0000313" key="4">
    <source>
        <dbReference type="EMBL" id="SEM98819.1"/>
    </source>
</evidence>
<dbReference type="InterPro" id="IPR013785">
    <property type="entry name" value="Aldolase_TIM"/>
</dbReference>
<dbReference type="PANTHER" id="PTHR43656:SF2">
    <property type="entry name" value="BINDING OXIDOREDUCTASE, PUTATIVE (AFU_ORTHOLOGUE AFUA_2G08260)-RELATED"/>
    <property type="match status" value="1"/>
</dbReference>
<accession>A0A1H8CVB6</accession>
<proteinExistence type="predicted"/>